<accession>A0A5E4QT70</accession>
<proteinExistence type="predicted"/>
<dbReference type="InterPro" id="IPR024824">
    <property type="entry name" value="GADD45"/>
</dbReference>
<dbReference type="GO" id="GO:0051726">
    <property type="term" value="P:regulation of cell cycle"/>
    <property type="evidence" value="ECO:0007669"/>
    <property type="project" value="InterPro"/>
</dbReference>
<dbReference type="PANTHER" id="PTHR10411:SF8">
    <property type="entry name" value="FI09246P"/>
    <property type="match status" value="1"/>
</dbReference>
<organism evidence="1 2">
    <name type="scientific">Leptidea sinapis</name>
    <dbReference type="NCBI Taxonomy" id="189913"/>
    <lineage>
        <taxon>Eukaryota</taxon>
        <taxon>Metazoa</taxon>
        <taxon>Ecdysozoa</taxon>
        <taxon>Arthropoda</taxon>
        <taxon>Hexapoda</taxon>
        <taxon>Insecta</taxon>
        <taxon>Pterygota</taxon>
        <taxon>Neoptera</taxon>
        <taxon>Endopterygota</taxon>
        <taxon>Lepidoptera</taxon>
        <taxon>Glossata</taxon>
        <taxon>Ditrysia</taxon>
        <taxon>Papilionoidea</taxon>
        <taxon>Pieridae</taxon>
        <taxon>Dismorphiinae</taxon>
        <taxon>Leptidea</taxon>
    </lineage>
</organism>
<name>A0A5E4QT70_9NEOP</name>
<evidence type="ECO:0000313" key="1">
    <source>
        <dbReference type="EMBL" id="VVD00915.1"/>
    </source>
</evidence>
<dbReference type="GO" id="GO:0005634">
    <property type="term" value="C:nucleus"/>
    <property type="evidence" value="ECO:0007669"/>
    <property type="project" value="InterPro"/>
</dbReference>
<reference evidence="1 2" key="1">
    <citation type="submission" date="2017-07" db="EMBL/GenBank/DDBJ databases">
        <authorList>
            <person name="Talla V."/>
            <person name="Backstrom N."/>
        </authorList>
    </citation>
    <scope>NUCLEOTIDE SEQUENCE [LARGE SCALE GENOMIC DNA]</scope>
</reference>
<dbReference type="PANTHER" id="PTHR10411">
    <property type="entry name" value="GROWTH ARREST AND DNA DAMAGE-INDUCIBLE PROTEIN GADD45"/>
    <property type="match status" value="1"/>
</dbReference>
<dbReference type="InterPro" id="IPR029064">
    <property type="entry name" value="Ribosomal_eL30-like_sf"/>
</dbReference>
<sequence length="133" mass="14801">MLRRACAENRLTIGLMPALQFLSKNSAGTMFCIQAAARPGDSATHIHQVLLKAFCLENDIHTIMVDSEEKLKKLLVCGNTPVDCTCLVHYPYDPFADCEPTDLSILSPSERDLIDYYDNNLGFSVPVIKLPEQ</sequence>
<dbReference type="Gene3D" id="3.30.1330.30">
    <property type="match status" value="1"/>
</dbReference>
<evidence type="ECO:0008006" key="3">
    <source>
        <dbReference type="Google" id="ProtNLM"/>
    </source>
</evidence>
<dbReference type="AlphaFoldDB" id="A0A5E4QT70"/>
<dbReference type="GO" id="GO:0005737">
    <property type="term" value="C:cytoplasm"/>
    <property type="evidence" value="ECO:0007669"/>
    <property type="project" value="TreeGrafter"/>
</dbReference>
<protein>
    <recommendedName>
        <fullName evidence="3">Ribosomal protein L7Ae/L30e/S12e/Gadd45 domain-containing protein</fullName>
    </recommendedName>
</protein>
<dbReference type="Proteomes" id="UP000324832">
    <property type="component" value="Unassembled WGS sequence"/>
</dbReference>
<gene>
    <name evidence="1" type="ORF">LSINAPIS_LOCUS11460</name>
</gene>
<keyword evidence="2" id="KW-1185">Reference proteome</keyword>
<dbReference type="EMBL" id="FZQP02005066">
    <property type="protein sequence ID" value="VVD00915.1"/>
    <property type="molecule type" value="Genomic_DNA"/>
</dbReference>
<evidence type="ECO:0000313" key="2">
    <source>
        <dbReference type="Proteomes" id="UP000324832"/>
    </source>
</evidence>